<dbReference type="Pfam" id="PF15785">
    <property type="entry name" value="SMG1"/>
    <property type="match status" value="2"/>
</dbReference>
<dbReference type="PROSITE" id="PS51189">
    <property type="entry name" value="FAT"/>
    <property type="match status" value="1"/>
</dbReference>
<evidence type="ECO:0000256" key="4">
    <source>
        <dbReference type="ARBA" id="ARBA00022679"/>
    </source>
</evidence>
<dbReference type="Pfam" id="PF00454">
    <property type="entry name" value="PI3_PI4_kinase"/>
    <property type="match status" value="1"/>
</dbReference>
<dbReference type="FunFam" id="1.10.1070.11:FF:000008">
    <property type="entry name" value="serine/threonine-protein kinase SMG1 isoform X2"/>
    <property type="match status" value="1"/>
</dbReference>
<dbReference type="PANTHER" id="PTHR11139">
    <property type="entry name" value="ATAXIA TELANGIECTASIA MUTATED ATM -RELATED"/>
    <property type="match status" value="1"/>
</dbReference>
<evidence type="ECO:0000256" key="12">
    <source>
        <dbReference type="SAM" id="MobiDB-lite"/>
    </source>
</evidence>
<evidence type="ECO:0000256" key="2">
    <source>
        <dbReference type="ARBA" id="ARBA00012513"/>
    </source>
</evidence>
<dbReference type="SMART" id="SM00146">
    <property type="entry name" value="PI3Kc"/>
    <property type="match status" value="1"/>
</dbReference>
<protein>
    <recommendedName>
        <fullName evidence="2">non-specific serine/threonine protein kinase</fullName>
        <ecNumber evidence="2">2.7.11.1</ecNumber>
    </recommendedName>
</protein>
<dbReference type="GO" id="GO:0000077">
    <property type="term" value="P:DNA damage checkpoint signaling"/>
    <property type="evidence" value="ECO:0007669"/>
    <property type="project" value="TreeGrafter"/>
</dbReference>
<dbReference type="SMART" id="SM01345">
    <property type="entry name" value="Rapamycin_bind"/>
    <property type="match status" value="1"/>
</dbReference>
<feature type="compositionally biased region" description="Polar residues" evidence="12">
    <location>
        <begin position="28"/>
        <end position="42"/>
    </location>
</feature>
<evidence type="ECO:0000256" key="10">
    <source>
        <dbReference type="ARBA" id="ARBA00048679"/>
    </source>
</evidence>
<evidence type="ECO:0000313" key="16">
    <source>
        <dbReference type="EMBL" id="OWK61927.1"/>
    </source>
</evidence>
<feature type="compositionally biased region" description="Basic and acidic residues" evidence="12">
    <location>
        <begin position="68"/>
        <end position="85"/>
    </location>
</feature>
<feature type="domain" description="FAT" evidence="14">
    <location>
        <begin position="977"/>
        <end position="1589"/>
    </location>
</feature>
<evidence type="ECO:0000259" key="13">
    <source>
        <dbReference type="PROSITE" id="PS50290"/>
    </source>
</evidence>
<evidence type="ECO:0000256" key="3">
    <source>
        <dbReference type="ARBA" id="ARBA00022527"/>
    </source>
</evidence>
<organism evidence="16 17">
    <name type="scientific">Lonchura striata</name>
    <name type="common">white-rumped munia</name>
    <dbReference type="NCBI Taxonomy" id="40157"/>
    <lineage>
        <taxon>Eukaryota</taxon>
        <taxon>Metazoa</taxon>
        <taxon>Chordata</taxon>
        <taxon>Craniata</taxon>
        <taxon>Vertebrata</taxon>
        <taxon>Euteleostomi</taxon>
        <taxon>Archelosauria</taxon>
        <taxon>Archosauria</taxon>
        <taxon>Dinosauria</taxon>
        <taxon>Saurischia</taxon>
        <taxon>Theropoda</taxon>
        <taxon>Coelurosauria</taxon>
        <taxon>Aves</taxon>
        <taxon>Neognathae</taxon>
        <taxon>Neoaves</taxon>
        <taxon>Telluraves</taxon>
        <taxon>Australaves</taxon>
        <taxon>Passeriformes</taxon>
        <taxon>Passeroidea</taxon>
        <taxon>Estrildidae</taxon>
        <taxon>Estrildinae</taxon>
        <taxon>Lonchura</taxon>
    </lineage>
</organism>
<evidence type="ECO:0000313" key="17">
    <source>
        <dbReference type="Proteomes" id="UP000197619"/>
    </source>
</evidence>
<dbReference type="GO" id="GO:0004674">
    <property type="term" value="F:protein serine/threonine kinase activity"/>
    <property type="evidence" value="ECO:0007669"/>
    <property type="project" value="UniProtKB-KW"/>
</dbReference>
<dbReference type="InterPro" id="IPR050517">
    <property type="entry name" value="DDR_Repair_Kinase"/>
</dbReference>
<keyword evidence="5" id="KW-0547">Nucleotide-binding</keyword>
<evidence type="ECO:0000256" key="6">
    <source>
        <dbReference type="ARBA" id="ARBA00022777"/>
    </source>
</evidence>
<dbReference type="SMART" id="SM01343">
    <property type="entry name" value="FATC"/>
    <property type="match status" value="1"/>
</dbReference>
<comment type="similarity">
    <text evidence="1">Belongs to the PI3/PI4-kinase family.</text>
</comment>
<dbReference type="InterPro" id="IPR018936">
    <property type="entry name" value="PI3/4_kinase_CS"/>
</dbReference>
<dbReference type="InterPro" id="IPR014009">
    <property type="entry name" value="PIK_FAT"/>
</dbReference>
<evidence type="ECO:0000259" key="15">
    <source>
        <dbReference type="PROSITE" id="PS51190"/>
    </source>
</evidence>
<dbReference type="SUPFAM" id="SSF48371">
    <property type="entry name" value="ARM repeat"/>
    <property type="match status" value="2"/>
</dbReference>
<dbReference type="PROSITE" id="PS51190">
    <property type="entry name" value="FATC"/>
    <property type="match status" value="1"/>
</dbReference>
<name>A0A218V784_9PASE</name>
<feature type="region of interest" description="Disordered" evidence="12">
    <location>
        <begin position="3291"/>
        <end position="3323"/>
    </location>
</feature>
<dbReference type="GO" id="GO:0005524">
    <property type="term" value="F:ATP binding"/>
    <property type="evidence" value="ECO:0007669"/>
    <property type="project" value="UniProtKB-KW"/>
</dbReference>
<keyword evidence="17" id="KW-1185">Reference proteome</keyword>
<dbReference type="Pfam" id="PF17229">
    <property type="entry name" value="SMG1_N"/>
    <property type="match status" value="1"/>
</dbReference>
<comment type="caution">
    <text evidence="16">The sequence shown here is derived from an EMBL/GenBank/DDBJ whole genome shotgun (WGS) entry which is preliminary data.</text>
</comment>
<dbReference type="EC" id="2.7.11.1" evidence="2"/>
<dbReference type="InterPro" id="IPR016024">
    <property type="entry name" value="ARM-type_fold"/>
</dbReference>
<keyword evidence="3" id="KW-0723">Serine/threonine-protein kinase</keyword>
<evidence type="ECO:0000256" key="8">
    <source>
        <dbReference type="ARBA" id="ARBA00023161"/>
    </source>
</evidence>
<dbReference type="Proteomes" id="UP000197619">
    <property type="component" value="Unassembled WGS sequence"/>
</dbReference>
<feature type="compositionally biased region" description="Polar residues" evidence="12">
    <location>
        <begin position="3291"/>
        <end position="3301"/>
    </location>
</feature>
<dbReference type="InterPro" id="IPR039414">
    <property type="entry name" value="SMG1_PIKKc"/>
</dbReference>
<evidence type="ECO:0000256" key="9">
    <source>
        <dbReference type="ARBA" id="ARBA00047899"/>
    </source>
</evidence>
<dbReference type="PROSITE" id="PS00916">
    <property type="entry name" value="PI3_4_KINASE_2"/>
    <property type="match status" value="1"/>
</dbReference>
<evidence type="ECO:0000256" key="11">
    <source>
        <dbReference type="SAM" id="Coils"/>
    </source>
</evidence>
<sequence>MSRRAPGSRLSGTGSRQHYHPRGWNDWQPRTDSASADQDNLKYSSSRDRGSSASYGLQPSNSAVVSRQRHDDIRVHTDIQNEEKGGYSVNGGSGENTYGRKSLGQELRVNNVTNPDFTSVPHGNRALATKDMRKSQERPLSYSDESRLSNLLRRITREDDRDRRLATVKQLKEFIQQPENKLVLVKQLDNILTAIHDVLNESYEAEKIFKWIFSKFSSSTKDEVKLLYLCATYKALETVGEKKAFSSLMQLVMTSLQSILENVDTPELLCKCVKCILLVSRCYPHIFSTNFRDTVDILVGWHIDHTQKPSLTQQVSGWLQSLEPFWVADLTFSTTLLGQFLEDMEAYAEDLSHVASGESVDEDIPPPSVSLPKLAALLRVFSTVVRSIGERFSPIRGPPITEAYVTDVLYRVMRCVTAANQVFFSEAVLTAANECVGVLLGSLDPSMTIRCDMVITYGLDQMENCQTCGTDYVISVLNLLTLIVEQINTKLPSSFVEKLFIPESKLLVLRYHKEKEHDSFKKLISNVDNAKFVVIFDLSALSTIGNAKNSLIGMWALSPTVFALLSKNLMIVHGDIAVHFPAVQYAVLYTLYSHCSRHDHFISSSLSSSSPSLFDGAVISTVTTATKKHFSIILNLLGLLLKKDNLTQDTRCVDVCRVQLVHSGARVRQAFGKLLKSIRLDVVLRKDNWLERLFYSCQRLDKRDQPTIPRNLLKTDAVLWQWAVWEAAQFTVLSKLRTPLGRAQDTFQTIEGIIRSLAAHTLNPDQDVSQWTTADNDEGHSSNQLRLVLLLQYLENLEKLMYNAYEGCANALTSPPKVIRTFFYTNRQTCQDWLTRIRLSIMRVGLLAGQPAVTVRHGFDLLTEMKTNNSISQGNELEVTIMMLVEALCELHCPEAIQGIAVWSSAVVGKSLSWINSVAQQAEGRFEKATAEYQEHLCSMTGVDCCIAGFDKTVLKLANSNSVNNASPKHSLNGESRKTVLTKPSDSSPEVINYLGNKACECYISIADWSAVQEWQNMVHELKKSNSNTSINLKADFNYIKNLVKYLKQTSRIAIGPLRLSTLTVSQSLPVLSTLQLYCSSALENTVCNRLTSEDCLIPLFNEALRSCKQHDVRPWMHALRYTVYQNQLMEKLKEPTVPIKSHLMELGLTAAKFARKRGNIALATRLLAQCSEVQLGKTTTAQDLVQHFKKLSAPGQIDEKWGPELDIEKTKLLYTAGQSTHAMEMLSSCAISFCKSAKAEYAVAKSILTLAKWIQAEWKEISGQLKQVYRAQQQQNHTGLSTLSKNIYNLINLPAVNTLEDEYPRIESESTVNIGVGEPDFILGQLYHLSSVQAPEVAKSWAALASWAYRWGRKVVDNASQGEGVRLLPREKSEVQNLLPDNIAEEDKEKIYGILGQAVCRPAGIQDEDMTLQITENEDNEEDDMVDVIWRQLLTSCPWLSDLDENATEGLIKVWRKVVDRIFSLYKLSCSAYFTFLKLNAGQVPLDEEDPRLHLRNTSEQSTDDVIVMATLRLLRLLVKHAGELRQYLEHGLETTPTAPWRGIIPQLFSRLNHPEVYVRQSICNLLCRVAQDSPHLILYPAIVGTISLSSESQTSGNKLPSAIPTLLGNIQGEELLGGECDGGSTPASQESSKDDTKAGLNEDQAMMQDCYSKIVEKLSAANPTMVLQVQMLVAELRRVTVLWDELWLGVLLQQHMYVLRRIQQLEDEVKRVQNNNTLRKEEKIAIMREKHTALMKPIVFALEHVRSITAAPAETPHEKWFQDNYGDAIENALEKLKNPLNPAKPGSSWLPFKEVMLSLQQRAQKRASYLLRLEEISPWLAAMMNTEIALPGEVSTRDTVTIHSVGSTITILPTKTKPKKLLFLGSDGKNYPYLFKGLEDLHLDERIMQFLSIVNTMFATINRQETPRFHARHYSVTPLGTRSGLIQWVDGATPLFGLYKRWQQREAALQAQKAQDSYQTPQNPGIVPRPSELYYSKIGPALKAVGLSLDVSRRDWPLNVMRAVLEELMEATPPNLLAKELWSSCTTADEWWRVTQSYARSTAVMSMVGYIIGLGDRHLDNVLIDMTTGEVVHIDYNVCFEKGKSLRVPEKVPFRMTHNIETALGVTGVEGVFRLSCEQVLHIMRRGRETLLTLLEAFVYDPLVDWTAGGEAGFAGAVYGGGGQQAENKQSKREMERDITRSLFSSRVAEIKVNWFKNRDEMLAVLPKLDSSLEEYLNLQEQLTDVEKLQGKLLEEIEFLEGAEGVDHPSRTLQNRYSEHTQLQSQQRAVQEAIQVKLNEFEQWITHYQTAFSNLEATQLASLLQEISTQMDLGPPSYVPATAFLQNAGQAHLISQCEQLEGEVGSFLQQRRSVLRGCLEQLHNYATVALQYPKAVFQKHRIEQWKTWMEELICNMTIDRCQDIFRKYEMQYAPQPPPSVCQFISTTEMTLQRYAADINSRLIRQVERLKQEAVTVPVCEEQLKEIERCIKVFLHENGEEGSLSLASVIISALCALTRRNLMMEGAASSAGEQLVDLTSRDGAWFLEELCSMSGNVTCLVQLLKQCHLVPQDLDIPNPMEASEAVHLANGVYISLQELNSNFRQIIFPEALRCLMKGEYTLESMLHELDNLIEQTTDGVPLQTLVESLQAYLRNAAMGIEEETHTHYIDVARVLHAQYGELIQPRNGSVDETPKMSAGQMLLVAFDGMFAQVETAFGLLIEKLNKMEIPLAWRKIDIIREARSTQVNFFDDDNNRQVLEEIFFLKRLQTIKEFFRLCGTFSKTLSGISSIEDQNAVNGPVQIVNVKALYRNSCFSEDQMAKPIKAFTADFVRQLLIGLPNQALGLTLCSFISALGVDIIAQVEAKDFGAESKVSVDDLCKKAVEHNIQIGKFSQLVMNRATVLASSYDTAWKKHDLVRRLETSISSCKTSLQRVQLHIAMFQWQHEDLLISRPQAISVTPPRSAILNNMKKKLHALSQIEASIATVQEKLAALEASIEQRLKWAGGANPALAPVLQDFDATIAERRNLVLKESQRASQVTFLCSNIIHFESLRTRTGEALNLDAALFDLLKRCQQMCSLASQFNSSVSDLELRLLQRVGTGLEHPIGSSEWLHSAHKQLTQEISTQRTVQTEREQQIETVCETIQNLVDSIKTVLTGHNRQLGDVKHLLKAMAKDEEAALADGEDVPYENSVRQFLGEYKSWQDNIQTVLFTLVQVMGQVRSQEHVEMLQEITPTLKELKTQSQSVYNNLVGFASPLVTDTANECSSPTSAATYQPTFAAAVRSNTGQKTQPEVMSQNARKLIQKNLATSADTPPNTVPGTGKSVACSPKKTARDPKTGKAVQERNSYAVSVWKRVKAKLEGRDVDPNRRMSVAEQVDFVIKEATNLDNLAQLYEGWTAWV</sequence>
<dbReference type="InterPro" id="IPR000403">
    <property type="entry name" value="PI3/4_kinase_cat_dom"/>
</dbReference>
<dbReference type="InterPro" id="IPR011009">
    <property type="entry name" value="Kinase-like_dom_sf"/>
</dbReference>
<accession>A0A218V784</accession>
<dbReference type="SUPFAM" id="SSF56112">
    <property type="entry name" value="Protein kinase-like (PK-like)"/>
    <property type="match status" value="1"/>
</dbReference>
<keyword evidence="8" id="KW-0866">Nonsense-mediated mRNA decay</keyword>
<reference evidence="16 17" key="1">
    <citation type="submission" date="2017-05" db="EMBL/GenBank/DDBJ databases">
        <title>Genome of assembly of the Bengalese finch, Lonchura striata domestica.</title>
        <authorList>
            <person name="Colquitt B.M."/>
            <person name="Brainard M.S."/>
        </authorList>
    </citation>
    <scope>NUCLEOTIDE SEQUENCE [LARGE SCALE GENOMIC DNA]</scope>
    <source>
        <strain evidence="16">White83orange57</strain>
    </source>
</reference>
<dbReference type="InterPro" id="IPR003152">
    <property type="entry name" value="FATC_dom"/>
</dbReference>
<feature type="compositionally biased region" description="Polar residues" evidence="12">
    <location>
        <begin position="964"/>
        <end position="974"/>
    </location>
</feature>
<feature type="domain" description="FATC" evidence="15">
    <location>
        <begin position="3351"/>
        <end position="3383"/>
    </location>
</feature>
<dbReference type="InterPro" id="IPR035175">
    <property type="entry name" value="SMG1_N"/>
</dbReference>
<gene>
    <name evidence="16" type="primary">SMG1</name>
    <name evidence="16" type="ORF">RLOC_00007244</name>
</gene>
<keyword evidence="6 16" id="KW-0418">Kinase</keyword>
<evidence type="ECO:0000256" key="5">
    <source>
        <dbReference type="ARBA" id="ARBA00022741"/>
    </source>
</evidence>
<feature type="domain" description="PI3K/PI4K catalytic" evidence="13">
    <location>
        <begin position="1847"/>
        <end position="2186"/>
    </location>
</feature>
<dbReference type="GO" id="GO:0006281">
    <property type="term" value="P:DNA repair"/>
    <property type="evidence" value="ECO:0007669"/>
    <property type="project" value="UniProtKB-KW"/>
</dbReference>
<evidence type="ECO:0000256" key="7">
    <source>
        <dbReference type="ARBA" id="ARBA00022840"/>
    </source>
</evidence>
<dbReference type="Pfam" id="PF02260">
    <property type="entry name" value="FATC"/>
    <property type="match status" value="1"/>
</dbReference>
<feature type="coiled-coil region" evidence="11">
    <location>
        <begin position="1697"/>
        <end position="1724"/>
    </location>
</feature>
<comment type="catalytic activity">
    <reaction evidence="10">
        <text>L-seryl-[protein] + ATP = O-phospho-L-seryl-[protein] + ADP + H(+)</text>
        <dbReference type="Rhea" id="RHEA:17989"/>
        <dbReference type="Rhea" id="RHEA-COMP:9863"/>
        <dbReference type="Rhea" id="RHEA-COMP:11604"/>
        <dbReference type="ChEBI" id="CHEBI:15378"/>
        <dbReference type="ChEBI" id="CHEBI:29999"/>
        <dbReference type="ChEBI" id="CHEBI:30616"/>
        <dbReference type="ChEBI" id="CHEBI:83421"/>
        <dbReference type="ChEBI" id="CHEBI:456216"/>
        <dbReference type="EC" id="2.7.11.1"/>
    </reaction>
</comment>
<dbReference type="GO" id="GO:0005694">
    <property type="term" value="C:chromosome"/>
    <property type="evidence" value="ECO:0007669"/>
    <property type="project" value="TreeGrafter"/>
</dbReference>
<evidence type="ECO:0000256" key="1">
    <source>
        <dbReference type="ARBA" id="ARBA00011031"/>
    </source>
</evidence>
<dbReference type="PANTHER" id="PTHR11139:SF71">
    <property type="entry name" value="SERINE_THREONINE-PROTEIN KINASE SMG1"/>
    <property type="match status" value="1"/>
</dbReference>
<dbReference type="CDD" id="cd05170">
    <property type="entry name" value="PIKKc_SMG1"/>
    <property type="match status" value="1"/>
</dbReference>
<dbReference type="STRING" id="299123.ENSLSDP00000006848"/>
<feature type="region of interest" description="Disordered" evidence="12">
    <location>
        <begin position="1"/>
        <end position="96"/>
    </location>
</feature>
<dbReference type="EMBL" id="MUZQ01000034">
    <property type="protein sequence ID" value="OWK61927.1"/>
    <property type="molecule type" value="Genomic_DNA"/>
</dbReference>
<dbReference type="PROSITE" id="PS50290">
    <property type="entry name" value="PI3_4_KINASE_3"/>
    <property type="match status" value="1"/>
</dbReference>
<dbReference type="GO" id="GO:0000723">
    <property type="term" value="P:telomere maintenance"/>
    <property type="evidence" value="ECO:0007669"/>
    <property type="project" value="TreeGrafter"/>
</dbReference>
<comment type="catalytic activity">
    <reaction evidence="9">
        <text>L-threonyl-[protein] + ATP = O-phospho-L-threonyl-[protein] + ADP + H(+)</text>
        <dbReference type="Rhea" id="RHEA:46608"/>
        <dbReference type="Rhea" id="RHEA-COMP:11060"/>
        <dbReference type="Rhea" id="RHEA-COMP:11605"/>
        <dbReference type="ChEBI" id="CHEBI:15378"/>
        <dbReference type="ChEBI" id="CHEBI:30013"/>
        <dbReference type="ChEBI" id="CHEBI:30616"/>
        <dbReference type="ChEBI" id="CHEBI:61977"/>
        <dbReference type="ChEBI" id="CHEBI:456216"/>
        <dbReference type="EC" id="2.7.11.1"/>
    </reaction>
</comment>
<feature type="region of interest" description="Disordered" evidence="12">
    <location>
        <begin position="964"/>
        <end position="984"/>
    </location>
</feature>
<keyword evidence="4" id="KW-0808">Transferase</keyword>
<dbReference type="InterPro" id="IPR031559">
    <property type="entry name" value="SMG1"/>
</dbReference>
<proteinExistence type="inferred from homology"/>
<dbReference type="InterPro" id="IPR036940">
    <property type="entry name" value="PI3/4_kinase_cat_sf"/>
</dbReference>
<dbReference type="Gene3D" id="3.30.1010.10">
    <property type="entry name" value="Phosphatidylinositol 3-kinase Catalytic Subunit, Chain A, domain 4"/>
    <property type="match status" value="1"/>
</dbReference>
<dbReference type="FunFam" id="3.30.1010.10:FF:000010">
    <property type="entry name" value="serine/threonine-protein kinase SMG1 isoform X1"/>
    <property type="match status" value="1"/>
</dbReference>
<dbReference type="GO" id="GO:0000184">
    <property type="term" value="P:nuclear-transcribed mRNA catabolic process, nonsense-mediated decay"/>
    <property type="evidence" value="ECO:0007669"/>
    <property type="project" value="UniProtKB-KW"/>
</dbReference>
<keyword evidence="7" id="KW-0067">ATP-binding</keyword>
<dbReference type="GO" id="GO:0005634">
    <property type="term" value="C:nucleus"/>
    <property type="evidence" value="ECO:0007669"/>
    <property type="project" value="UniProtKB-SubCell"/>
</dbReference>
<feature type="region of interest" description="Disordered" evidence="12">
    <location>
        <begin position="1620"/>
        <end position="1639"/>
    </location>
</feature>
<dbReference type="Gene3D" id="1.10.1070.11">
    <property type="entry name" value="Phosphatidylinositol 3-/4-kinase, catalytic domain"/>
    <property type="match status" value="1"/>
</dbReference>
<evidence type="ECO:0000259" key="14">
    <source>
        <dbReference type="PROSITE" id="PS51189"/>
    </source>
</evidence>
<keyword evidence="11" id="KW-0175">Coiled coil</keyword>